<feature type="domain" description="TonB-dependent receptor-like beta-barrel" evidence="13">
    <location>
        <begin position="282"/>
        <end position="619"/>
    </location>
</feature>
<evidence type="ECO:0000256" key="11">
    <source>
        <dbReference type="RuleBase" id="RU003357"/>
    </source>
</evidence>
<dbReference type="EMBL" id="FZPA01000009">
    <property type="protein sequence ID" value="SNT01453.1"/>
    <property type="molecule type" value="Genomic_DNA"/>
</dbReference>
<keyword evidence="2 10" id="KW-0813">Transport</keyword>
<dbReference type="PANTHER" id="PTHR30069">
    <property type="entry name" value="TONB-DEPENDENT OUTER MEMBRANE RECEPTOR"/>
    <property type="match status" value="1"/>
</dbReference>
<evidence type="ECO:0000256" key="2">
    <source>
        <dbReference type="ARBA" id="ARBA00022448"/>
    </source>
</evidence>
<dbReference type="Gene3D" id="2.170.130.10">
    <property type="entry name" value="TonB-dependent receptor, plug domain"/>
    <property type="match status" value="1"/>
</dbReference>
<dbReference type="Proteomes" id="UP000198339">
    <property type="component" value="Unassembled WGS sequence"/>
</dbReference>
<keyword evidence="8 10" id="KW-0472">Membrane</keyword>
<evidence type="ECO:0000259" key="14">
    <source>
        <dbReference type="Pfam" id="PF07715"/>
    </source>
</evidence>
<sequence length="645" mass="69468">MFRHSLVSFVALIAATPALAQTPDTSPDTLPGDQIVVTASRSGEGVPANQLGASVTVLDAEALEARQTRIVSDVLRDVPGVAVNRSGGVGGLTQIRIRGSESNHVLVLIDGIEVSDPYQGEYDFGTLIADPAARIEVLRGQQSSLYGSDAIGGVINYITLSGREAPGYAARIEGGSFGTISGGARAAGASGDFDYALSASYYGTQGYATARGGARDVGSDSVGATAKLNWTPSDAFKLSGVLRYSYTDAETNQTDNDPASPAFGFIIDSPGVHSRNEAFYGLLSAQFSALDGRWVSTLSGQFADTTRKSFTPAGLDYGDKGQRYKGSFTSSLSLGTEAMTHRLTGAVDVERENFQNITPSAFAFQGKRHTDNVGFVGQYELLAGDLSLGASVRYDDNDRFDDATTWRVQGSYRLPTGTRLRAAYGTGVKNPGYFELYGYSDGRYIGNPDLKPEKSKGWEAGIEQSFGTDDWATIGATYFDAKLTDEIFTDYPAPDYVATPANRTTDSKQHGIEAFASARPIPDIRFDLAYTWLKSEENGVREVRRPRHMGSLNTTIFSADQRFSGTLTLRYNGAMTDTAYIDPSYVPVTVALRDYVLVNLGADYRLSPRVALFGRVENLLDTDYEEIFSYRGAGRAAYGGVRVNF</sequence>
<proteinExistence type="inferred from homology"/>
<evidence type="ECO:0000256" key="9">
    <source>
        <dbReference type="ARBA" id="ARBA00023237"/>
    </source>
</evidence>
<dbReference type="GO" id="GO:0015889">
    <property type="term" value="P:cobalamin transport"/>
    <property type="evidence" value="ECO:0007669"/>
    <property type="project" value="TreeGrafter"/>
</dbReference>
<evidence type="ECO:0000256" key="8">
    <source>
        <dbReference type="ARBA" id="ARBA00023136"/>
    </source>
</evidence>
<reference evidence="15 16" key="1">
    <citation type="submission" date="2017-06" db="EMBL/GenBank/DDBJ databases">
        <authorList>
            <person name="Kim H.J."/>
            <person name="Triplett B.A."/>
        </authorList>
    </citation>
    <scope>NUCLEOTIDE SEQUENCE [LARGE SCALE GENOMIC DNA]</scope>
    <source>
        <strain evidence="15 16">DS15</strain>
    </source>
</reference>
<keyword evidence="6" id="KW-0406">Ion transport</keyword>
<dbReference type="AlphaFoldDB" id="A0A239J864"/>
<dbReference type="InterPro" id="IPR000531">
    <property type="entry name" value="Beta-barrel_TonB"/>
</dbReference>
<evidence type="ECO:0000313" key="15">
    <source>
        <dbReference type="EMBL" id="SNT01453.1"/>
    </source>
</evidence>
<evidence type="ECO:0000259" key="13">
    <source>
        <dbReference type="Pfam" id="PF00593"/>
    </source>
</evidence>
<dbReference type="Pfam" id="PF00593">
    <property type="entry name" value="TonB_dep_Rec_b-barrel"/>
    <property type="match status" value="1"/>
</dbReference>
<name>A0A239J864_9SPHN</name>
<dbReference type="InterPro" id="IPR037066">
    <property type="entry name" value="Plug_dom_sf"/>
</dbReference>
<keyword evidence="5 12" id="KW-0732">Signal</keyword>
<dbReference type="InterPro" id="IPR012910">
    <property type="entry name" value="Plug_dom"/>
</dbReference>
<evidence type="ECO:0000256" key="6">
    <source>
        <dbReference type="ARBA" id="ARBA00023065"/>
    </source>
</evidence>
<dbReference type="GO" id="GO:0006811">
    <property type="term" value="P:monoatomic ion transport"/>
    <property type="evidence" value="ECO:0007669"/>
    <property type="project" value="UniProtKB-KW"/>
</dbReference>
<dbReference type="InterPro" id="IPR039426">
    <property type="entry name" value="TonB-dep_rcpt-like"/>
</dbReference>
<evidence type="ECO:0000256" key="12">
    <source>
        <dbReference type="SAM" id="SignalP"/>
    </source>
</evidence>
<evidence type="ECO:0000256" key="3">
    <source>
        <dbReference type="ARBA" id="ARBA00022452"/>
    </source>
</evidence>
<keyword evidence="16" id="KW-1185">Reference proteome</keyword>
<protein>
    <submittedName>
        <fullName evidence="15">Vitamin B12 transporter</fullName>
    </submittedName>
</protein>
<evidence type="ECO:0000256" key="7">
    <source>
        <dbReference type="ARBA" id="ARBA00023077"/>
    </source>
</evidence>
<dbReference type="Pfam" id="PF07715">
    <property type="entry name" value="Plug"/>
    <property type="match status" value="1"/>
</dbReference>
<dbReference type="SUPFAM" id="SSF56935">
    <property type="entry name" value="Porins"/>
    <property type="match status" value="1"/>
</dbReference>
<evidence type="ECO:0000256" key="10">
    <source>
        <dbReference type="PROSITE-ProRule" id="PRU01360"/>
    </source>
</evidence>
<evidence type="ECO:0000256" key="1">
    <source>
        <dbReference type="ARBA" id="ARBA00004571"/>
    </source>
</evidence>
<dbReference type="InterPro" id="IPR036942">
    <property type="entry name" value="Beta-barrel_TonB_sf"/>
</dbReference>
<organism evidence="15 16">
    <name type="scientific">Sphingopyxis indica</name>
    <dbReference type="NCBI Taxonomy" id="436663"/>
    <lineage>
        <taxon>Bacteria</taxon>
        <taxon>Pseudomonadati</taxon>
        <taxon>Pseudomonadota</taxon>
        <taxon>Alphaproteobacteria</taxon>
        <taxon>Sphingomonadales</taxon>
        <taxon>Sphingomonadaceae</taxon>
        <taxon>Sphingopyxis</taxon>
    </lineage>
</organism>
<comment type="subcellular location">
    <subcellularLocation>
        <location evidence="1 10">Cell outer membrane</location>
        <topology evidence="1 10">Multi-pass membrane protein</topology>
    </subcellularLocation>
</comment>
<keyword evidence="4 10" id="KW-0812">Transmembrane</keyword>
<dbReference type="CDD" id="cd01347">
    <property type="entry name" value="ligand_gated_channel"/>
    <property type="match status" value="1"/>
</dbReference>
<feature type="signal peptide" evidence="12">
    <location>
        <begin position="1"/>
        <end position="20"/>
    </location>
</feature>
<keyword evidence="7 11" id="KW-0798">TonB box</keyword>
<dbReference type="PANTHER" id="PTHR30069:SF53">
    <property type="entry name" value="COLICIN I RECEPTOR-RELATED"/>
    <property type="match status" value="1"/>
</dbReference>
<dbReference type="OrthoDB" id="9796221at2"/>
<comment type="similarity">
    <text evidence="10 11">Belongs to the TonB-dependent receptor family.</text>
</comment>
<dbReference type="RefSeq" id="WP_089216422.1">
    <property type="nucleotide sequence ID" value="NZ_FZPA01000009.1"/>
</dbReference>
<keyword evidence="3 10" id="KW-1134">Transmembrane beta strand</keyword>
<gene>
    <name evidence="15" type="ORF">SAMN06295955_109103</name>
</gene>
<evidence type="ECO:0000313" key="16">
    <source>
        <dbReference type="Proteomes" id="UP000198339"/>
    </source>
</evidence>
<feature type="chain" id="PRO_5012059871" evidence="12">
    <location>
        <begin position="21"/>
        <end position="645"/>
    </location>
</feature>
<accession>A0A239J864</accession>
<keyword evidence="9 10" id="KW-0998">Cell outer membrane</keyword>
<evidence type="ECO:0000256" key="4">
    <source>
        <dbReference type="ARBA" id="ARBA00022692"/>
    </source>
</evidence>
<dbReference type="Gene3D" id="2.40.170.20">
    <property type="entry name" value="TonB-dependent receptor, beta-barrel domain"/>
    <property type="match status" value="1"/>
</dbReference>
<dbReference type="GO" id="GO:0009279">
    <property type="term" value="C:cell outer membrane"/>
    <property type="evidence" value="ECO:0007669"/>
    <property type="project" value="UniProtKB-SubCell"/>
</dbReference>
<evidence type="ECO:0000256" key="5">
    <source>
        <dbReference type="ARBA" id="ARBA00022729"/>
    </source>
</evidence>
<feature type="domain" description="TonB-dependent receptor plug" evidence="14">
    <location>
        <begin position="50"/>
        <end position="154"/>
    </location>
</feature>
<dbReference type="PROSITE" id="PS52016">
    <property type="entry name" value="TONB_DEPENDENT_REC_3"/>
    <property type="match status" value="1"/>
</dbReference>